<dbReference type="Pfam" id="PF01618">
    <property type="entry name" value="MotA_ExbB"/>
    <property type="match status" value="1"/>
</dbReference>
<evidence type="ECO:0000256" key="8">
    <source>
        <dbReference type="SAM" id="SignalP"/>
    </source>
</evidence>
<feature type="transmembrane region" description="Helical" evidence="7">
    <location>
        <begin position="146"/>
        <end position="175"/>
    </location>
</feature>
<dbReference type="EMBL" id="BDCO01000002">
    <property type="protein sequence ID" value="GAT31609.1"/>
    <property type="molecule type" value="Genomic_DNA"/>
</dbReference>
<evidence type="ECO:0000256" key="1">
    <source>
        <dbReference type="ARBA" id="ARBA00004651"/>
    </source>
</evidence>
<feature type="transmembrane region" description="Helical" evidence="7">
    <location>
        <begin position="46"/>
        <end position="68"/>
    </location>
</feature>
<dbReference type="PANTHER" id="PTHR30625">
    <property type="entry name" value="PROTEIN TOLQ"/>
    <property type="match status" value="1"/>
</dbReference>
<reference evidence="11" key="1">
    <citation type="journal article" date="2017" name="Genome Announc.">
        <title>Draft Genome Sequence of Terrimicrobium sacchariphilum NM-5T, a Facultative Anaerobic Soil Bacterium of the Class Spartobacteria.</title>
        <authorList>
            <person name="Qiu Y.L."/>
            <person name="Tourlousse D.M."/>
            <person name="Matsuura N."/>
            <person name="Ohashi A."/>
            <person name="Sekiguchi Y."/>
        </authorList>
    </citation>
    <scope>NUCLEOTIDE SEQUENCE [LARGE SCALE GENOMIC DNA]</scope>
    <source>
        <strain evidence="11">NM-5</strain>
    </source>
</reference>
<accession>A0A146G149</accession>
<sequence length="248" mass="25900">MKTAVATLASFAVAGSVLAQDAALTPGGPGPKSATLWQMAVSGGPMMIPLGILSVITVMLIIVFFFSARRGAMVSGRFMHTADALIRKRDYLGLLAISNRHNEGVARVMRRTMDFLTKNPKATLEEAREIAMTEGTRQASALNQQVALLADIGTIAPMLGLLGTVIGIVQSFGVIAIDAAAQRPTMLAHGIGEALIATATGLLVGIPAMAAYAFYRGRVQGAISELEGATTHLMALMSASGYKGSDRL</sequence>
<dbReference type="InterPro" id="IPR002898">
    <property type="entry name" value="MotA_ExbB_proton_chnl"/>
</dbReference>
<keyword evidence="4 7" id="KW-1133">Transmembrane helix</keyword>
<keyword evidence="11" id="KW-1185">Reference proteome</keyword>
<gene>
    <name evidence="10" type="ORF">TSACC_23</name>
</gene>
<dbReference type="OrthoDB" id="4045at2"/>
<keyword evidence="6" id="KW-0653">Protein transport</keyword>
<proteinExistence type="inferred from homology"/>
<feature type="transmembrane region" description="Helical" evidence="7">
    <location>
        <begin position="195"/>
        <end position="215"/>
    </location>
</feature>
<dbReference type="InParanoid" id="A0A146G149"/>
<dbReference type="STRING" id="690879.TSACC_23"/>
<evidence type="ECO:0000256" key="2">
    <source>
        <dbReference type="ARBA" id="ARBA00022475"/>
    </source>
</evidence>
<keyword evidence="5 7" id="KW-0472">Membrane</keyword>
<dbReference type="PANTHER" id="PTHR30625:SF17">
    <property type="entry name" value="TOLQ-RELATED"/>
    <property type="match status" value="1"/>
</dbReference>
<feature type="signal peptide" evidence="8">
    <location>
        <begin position="1"/>
        <end position="19"/>
    </location>
</feature>
<dbReference type="Proteomes" id="UP000076023">
    <property type="component" value="Unassembled WGS sequence"/>
</dbReference>
<dbReference type="GO" id="GO:0005886">
    <property type="term" value="C:plasma membrane"/>
    <property type="evidence" value="ECO:0007669"/>
    <property type="project" value="UniProtKB-SubCell"/>
</dbReference>
<keyword evidence="8" id="KW-0732">Signal</keyword>
<keyword evidence="2" id="KW-1003">Cell membrane</keyword>
<feature type="chain" id="PRO_5007524335" evidence="8">
    <location>
        <begin position="20"/>
        <end position="248"/>
    </location>
</feature>
<evidence type="ECO:0000313" key="11">
    <source>
        <dbReference type="Proteomes" id="UP000076023"/>
    </source>
</evidence>
<comment type="similarity">
    <text evidence="6">Belongs to the exbB/tolQ family.</text>
</comment>
<evidence type="ECO:0000256" key="4">
    <source>
        <dbReference type="ARBA" id="ARBA00022989"/>
    </source>
</evidence>
<comment type="caution">
    <text evidence="10">The sequence shown here is derived from an EMBL/GenBank/DDBJ whole genome shotgun (WGS) entry which is preliminary data.</text>
</comment>
<dbReference type="InterPro" id="IPR050790">
    <property type="entry name" value="ExbB/TolQ_transport"/>
</dbReference>
<evidence type="ECO:0000256" key="6">
    <source>
        <dbReference type="RuleBase" id="RU004057"/>
    </source>
</evidence>
<dbReference type="GO" id="GO:0017038">
    <property type="term" value="P:protein import"/>
    <property type="evidence" value="ECO:0007669"/>
    <property type="project" value="TreeGrafter"/>
</dbReference>
<protein>
    <submittedName>
        <fullName evidence="10">Biopolymer transport protein ExbB</fullName>
    </submittedName>
</protein>
<evidence type="ECO:0000259" key="9">
    <source>
        <dbReference type="Pfam" id="PF01618"/>
    </source>
</evidence>
<name>A0A146G149_TERSA</name>
<keyword evidence="3 7" id="KW-0812">Transmembrane</keyword>
<evidence type="ECO:0000256" key="3">
    <source>
        <dbReference type="ARBA" id="ARBA00022692"/>
    </source>
</evidence>
<evidence type="ECO:0000313" key="10">
    <source>
        <dbReference type="EMBL" id="GAT31609.1"/>
    </source>
</evidence>
<organism evidence="10 11">
    <name type="scientific">Terrimicrobium sacchariphilum</name>
    <dbReference type="NCBI Taxonomy" id="690879"/>
    <lineage>
        <taxon>Bacteria</taxon>
        <taxon>Pseudomonadati</taxon>
        <taxon>Verrucomicrobiota</taxon>
        <taxon>Terrimicrobiia</taxon>
        <taxon>Terrimicrobiales</taxon>
        <taxon>Terrimicrobiaceae</taxon>
        <taxon>Terrimicrobium</taxon>
    </lineage>
</organism>
<keyword evidence="6" id="KW-0813">Transport</keyword>
<feature type="domain" description="MotA/TolQ/ExbB proton channel" evidence="9">
    <location>
        <begin position="103"/>
        <end position="227"/>
    </location>
</feature>
<evidence type="ECO:0000256" key="5">
    <source>
        <dbReference type="ARBA" id="ARBA00023136"/>
    </source>
</evidence>
<evidence type="ECO:0000256" key="7">
    <source>
        <dbReference type="SAM" id="Phobius"/>
    </source>
</evidence>
<comment type="subcellular location">
    <subcellularLocation>
        <location evidence="1">Cell membrane</location>
        <topology evidence="1">Multi-pass membrane protein</topology>
    </subcellularLocation>
    <subcellularLocation>
        <location evidence="6">Membrane</location>
        <topology evidence="6">Multi-pass membrane protein</topology>
    </subcellularLocation>
</comment>
<dbReference type="RefSeq" id="WP_075077506.1">
    <property type="nucleotide sequence ID" value="NZ_BDCO01000002.1"/>
</dbReference>
<dbReference type="AlphaFoldDB" id="A0A146G149"/>